<keyword evidence="10" id="KW-1185">Reference proteome</keyword>
<organism evidence="9 10">
    <name type="scientific">Candidatus Syntropharchaeum butanivorans</name>
    <dbReference type="NCBI Taxonomy" id="1839936"/>
    <lineage>
        <taxon>Archaea</taxon>
        <taxon>Methanobacteriati</taxon>
        <taxon>Methanobacteriota</taxon>
        <taxon>Stenosarchaea group</taxon>
        <taxon>Methanomicrobia</taxon>
        <taxon>Methanosarcinales</taxon>
        <taxon>ANME-2 cluster</taxon>
        <taxon>Candidatus Syntropharchaeum</taxon>
    </lineage>
</organism>
<dbReference type="EMBL" id="LYOR01000001">
    <property type="protein sequence ID" value="OFV67014.1"/>
    <property type="molecule type" value="Genomic_DNA"/>
</dbReference>
<feature type="binding site" evidence="8">
    <location>
        <position position="68"/>
    </location>
    <ligand>
        <name>NAD(+)</name>
        <dbReference type="ChEBI" id="CHEBI:57540"/>
    </ligand>
</feature>
<evidence type="ECO:0000313" key="9">
    <source>
        <dbReference type="EMBL" id="OFV67014.1"/>
    </source>
</evidence>
<dbReference type="Pfam" id="PF01513">
    <property type="entry name" value="NAD_kinase"/>
    <property type="match status" value="1"/>
</dbReference>
<keyword evidence="2 8" id="KW-0808">Transferase</keyword>
<evidence type="ECO:0000256" key="4">
    <source>
        <dbReference type="ARBA" id="ARBA00022777"/>
    </source>
</evidence>
<feature type="binding site" evidence="8">
    <location>
        <position position="161"/>
    </location>
    <ligand>
        <name>NAD(+)</name>
        <dbReference type="ChEBI" id="CHEBI:57540"/>
    </ligand>
</feature>
<dbReference type="Pfam" id="PF20143">
    <property type="entry name" value="NAD_kinase_C"/>
    <property type="match status" value="1"/>
</dbReference>
<evidence type="ECO:0000313" key="10">
    <source>
        <dbReference type="Proteomes" id="UP000185779"/>
    </source>
</evidence>
<dbReference type="InterPro" id="IPR002504">
    <property type="entry name" value="NADK"/>
</dbReference>
<dbReference type="PANTHER" id="PTHR20275:SF43">
    <property type="entry name" value="BIFUNCTIONAL NADP PHOSPHATASE_NAD KINASE"/>
    <property type="match status" value="1"/>
</dbReference>
<dbReference type="GO" id="GO:0005737">
    <property type="term" value="C:cytoplasm"/>
    <property type="evidence" value="ECO:0007669"/>
    <property type="project" value="UniProtKB-SubCell"/>
</dbReference>
<proteinExistence type="inferred from homology"/>
<keyword evidence="5 8" id="KW-0067">ATP-binding</keyword>
<feature type="binding site" evidence="8">
    <location>
        <position position="196"/>
    </location>
    <ligand>
        <name>NAD(+)</name>
        <dbReference type="ChEBI" id="CHEBI:57540"/>
    </ligand>
</feature>
<feature type="binding site" evidence="8">
    <location>
        <position position="142"/>
    </location>
    <ligand>
        <name>NAD(+)</name>
        <dbReference type="ChEBI" id="CHEBI:57540"/>
    </ligand>
</feature>
<reference evidence="9" key="1">
    <citation type="submission" date="2016-05" db="EMBL/GenBank/DDBJ databases">
        <title>Microbial consortia oxidize butane by reversing methanogenesis.</title>
        <authorList>
            <person name="Laso-Perez R."/>
            <person name="Richter M."/>
            <person name="Wegener G."/>
            <person name="Musat F."/>
        </authorList>
    </citation>
    <scope>NUCLEOTIDE SEQUENCE [LARGE SCALE GENOMIC DNA]</scope>
    <source>
        <strain evidence="9">BOX1</strain>
    </source>
</reference>
<dbReference type="Gene3D" id="3.40.50.10330">
    <property type="entry name" value="Probable inorganic polyphosphate/atp-NAD kinase, domain 1"/>
    <property type="match status" value="1"/>
</dbReference>
<feature type="active site" description="Proton acceptor" evidence="8">
    <location>
        <position position="63"/>
    </location>
</feature>
<keyword evidence="3 8" id="KW-0547">Nucleotide-binding</keyword>
<dbReference type="InterPro" id="IPR017438">
    <property type="entry name" value="ATP-NAD_kinase_N"/>
</dbReference>
<gene>
    <name evidence="8" type="primary">nadK</name>
    <name evidence="9" type="ORF">SBU_000307</name>
</gene>
<comment type="similarity">
    <text evidence="8">Belongs to the NAD kinase family.</text>
</comment>
<comment type="function">
    <text evidence="8">Involved in the regulation of the intracellular balance of NAD and NADP, and is a key enzyme in the biosynthesis of NADP. Catalyzes specifically the phosphorylation on 2'-hydroxyl of the adenosine moiety of NAD to yield NADP.</text>
</comment>
<feature type="binding site" evidence="8">
    <location>
        <begin position="172"/>
        <end position="177"/>
    </location>
    <ligand>
        <name>NAD(+)</name>
        <dbReference type="ChEBI" id="CHEBI:57540"/>
    </ligand>
</feature>
<keyword evidence="4 8" id="KW-0418">Kinase</keyword>
<evidence type="ECO:0000256" key="6">
    <source>
        <dbReference type="ARBA" id="ARBA00022857"/>
    </source>
</evidence>
<comment type="caution">
    <text evidence="8">Lacks conserved residue(s) required for the propagation of feature annotation.</text>
</comment>
<dbReference type="InterPro" id="IPR016064">
    <property type="entry name" value="NAD/diacylglycerol_kinase_sf"/>
</dbReference>
<dbReference type="AlphaFoldDB" id="A0A1F2P753"/>
<dbReference type="HAMAP" id="MF_00361">
    <property type="entry name" value="NAD_kinase"/>
    <property type="match status" value="1"/>
</dbReference>
<keyword evidence="7 8" id="KW-0520">NAD</keyword>
<evidence type="ECO:0000256" key="8">
    <source>
        <dbReference type="HAMAP-Rule" id="MF_00361"/>
    </source>
</evidence>
<dbReference type="InterPro" id="IPR017437">
    <property type="entry name" value="ATP-NAD_kinase_PpnK-typ_C"/>
</dbReference>
<evidence type="ECO:0000256" key="3">
    <source>
        <dbReference type="ARBA" id="ARBA00022741"/>
    </source>
</evidence>
<comment type="catalytic activity">
    <reaction evidence="8">
        <text>NAD(+) + ATP = ADP + NADP(+) + H(+)</text>
        <dbReference type="Rhea" id="RHEA:18629"/>
        <dbReference type="ChEBI" id="CHEBI:15378"/>
        <dbReference type="ChEBI" id="CHEBI:30616"/>
        <dbReference type="ChEBI" id="CHEBI:57540"/>
        <dbReference type="ChEBI" id="CHEBI:58349"/>
        <dbReference type="ChEBI" id="CHEBI:456216"/>
        <dbReference type="EC" id="2.7.1.23"/>
    </reaction>
</comment>
<dbReference type="SUPFAM" id="SSF111331">
    <property type="entry name" value="NAD kinase/diacylglycerol kinase-like"/>
    <property type="match status" value="1"/>
</dbReference>
<dbReference type="GO" id="GO:0046872">
    <property type="term" value="F:metal ion binding"/>
    <property type="evidence" value="ECO:0007669"/>
    <property type="project" value="UniProtKB-UniRule"/>
</dbReference>
<keyword evidence="1 8" id="KW-0963">Cytoplasm</keyword>
<dbReference type="GO" id="GO:0005524">
    <property type="term" value="F:ATP binding"/>
    <property type="evidence" value="ECO:0007669"/>
    <property type="project" value="UniProtKB-KW"/>
</dbReference>
<name>A0A1F2P753_9EURY</name>
<dbReference type="Proteomes" id="UP000185779">
    <property type="component" value="Unassembled WGS sequence"/>
</dbReference>
<dbReference type="PATRIC" id="fig|1839936.3.peg.310"/>
<keyword evidence="6 8" id="KW-0521">NADP</keyword>
<dbReference type="STRING" id="1839936.SBU_000307"/>
<evidence type="ECO:0000256" key="2">
    <source>
        <dbReference type="ARBA" id="ARBA00022679"/>
    </source>
</evidence>
<feature type="binding site" evidence="8">
    <location>
        <position position="159"/>
    </location>
    <ligand>
        <name>NAD(+)</name>
        <dbReference type="ChEBI" id="CHEBI:57540"/>
    </ligand>
</feature>
<comment type="subcellular location">
    <subcellularLocation>
        <location evidence="8">Cytoplasm</location>
    </subcellularLocation>
</comment>
<evidence type="ECO:0000256" key="7">
    <source>
        <dbReference type="ARBA" id="ARBA00023027"/>
    </source>
</evidence>
<dbReference type="GO" id="GO:0006741">
    <property type="term" value="P:NADP+ biosynthetic process"/>
    <property type="evidence" value="ECO:0007669"/>
    <property type="project" value="UniProtKB-UniRule"/>
</dbReference>
<dbReference type="Gene3D" id="2.60.200.30">
    <property type="entry name" value="Probable inorganic polyphosphate/atp-NAD kinase, domain 2"/>
    <property type="match status" value="1"/>
</dbReference>
<evidence type="ECO:0000256" key="5">
    <source>
        <dbReference type="ARBA" id="ARBA00022840"/>
    </source>
</evidence>
<protein>
    <recommendedName>
        <fullName evidence="8">NAD kinase</fullName>
        <ecNumber evidence="8">2.7.1.23</ecNumber>
    </recommendedName>
    <alternativeName>
        <fullName evidence="8">ATP-dependent NAD kinase</fullName>
    </alternativeName>
</protein>
<evidence type="ECO:0000256" key="1">
    <source>
        <dbReference type="ARBA" id="ARBA00022490"/>
    </source>
</evidence>
<feature type="binding site" evidence="8">
    <location>
        <begin position="131"/>
        <end position="132"/>
    </location>
    <ligand>
        <name>NAD(+)</name>
        <dbReference type="ChEBI" id="CHEBI:57540"/>
    </ligand>
</feature>
<dbReference type="EC" id="2.7.1.23" evidence="8"/>
<dbReference type="PANTHER" id="PTHR20275">
    <property type="entry name" value="NAD KINASE"/>
    <property type="match status" value="1"/>
</dbReference>
<feature type="binding site" evidence="8">
    <location>
        <begin position="63"/>
        <end position="64"/>
    </location>
    <ligand>
        <name>NAD(+)</name>
        <dbReference type="ChEBI" id="CHEBI:57540"/>
    </ligand>
</feature>
<sequence>MIRAERVAIVARDDLSTMAEKVFKRIKDRVDVVADPKTAYRLGTRGVAIQDMDVDMVICIGGDGTILRTLASIERPVPVLGIGMGTIGFLAALTPEEALDNLCKVIDGFEVEERTRLDVIVDGERQPPAMNEIVVLTMRPAKMIHFSIFINEEEFEDLRADGVVFSTPTGSTAYSMSAGGPIVDPGIDCTIIVPLAPFKLSARPAVVSGSGRIRLELLDPEKDAMLVIDGEAKRSIKQGDRVEIVRSSRPALFVKAHESFFSRVRNKLMRM</sequence>
<comment type="cofactor">
    <cofactor evidence="8">
        <name>a divalent metal cation</name>
        <dbReference type="ChEBI" id="CHEBI:60240"/>
    </cofactor>
</comment>
<comment type="caution">
    <text evidence="9">The sequence shown here is derived from an EMBL/GenBank/DDBJ whole genome shotgun (WGS) entry which is preliminary data.</text>
</comment>
<accession>A0A1F2P753</accession>
<dbReference type="GO" id="GO:0019674">
    <property type="term" value="P:NAD+ metabolic process"/>
    <property type="evidence" value="ECO:0007669"/>
    <property type="project" value="InterPro"/>
</dbReference>
<dbReference type="GO" id="GO:0003951">
    <property type="term" value="F:NAD+ kinase activity"/>
    <property type="evidence" value="ECO:0007669"/>
    <property type="project" value="UniProtKB-UniRule"/>
</dbReference>